<dbReference type="EMBL" id="JAGTXO010000023">
    <property type="protein sequence ID" value="KAG8461894.1"/>
    <property type="molecule type" value="Genomic_DNA"/>
</dbReference>
<dbReference type="PANTHER" id="PTHR37935:SF1">
    <property type="entry name" value="CHROMOSOME UNDETERMINED SCAFFOLD_14, WHOLE GENOME SHOTGUN SEQUENCE"/>
    <property type="match status" value="1"/>
</dbReference>
<dbReference type="OrthoDB" id="276540at2759"/>
<evidence type="ECO:0000313" key="4">
    <source>
        <dbReference type="Proteomes" id="UP000751190"/>
    </source>
</evidence>
<feature type="transmembrane region" description="Helical" evidence="2">
    <location>
        <begin position="136"/>
        <end position="153"/>
    </location>
</feature>
<feature type="region of interest" description="Disordered" evidence="1">
    <location>
        <begin position="26"/>
        <end position="49"/>
    </location>
</feature>
<feature type="compositionally biased region" description="Low complexity" evidence="1">
    <location>
        <begin position="748"/>
        <end position="761"/>
    </location>
</feature>
<sequence>MRKAVSTVVRTREALASLARRQANKAAAHAAHMAGPSEPRPSTCSAGVPPRWRARLIPPLRHARAPAARSAPSQLGPGARATPRTMGAFRPTLAPSVQLDDDSAPGHGKRVLRAYSRDEVRSLLDRALNRSSAQTLQWLGGTVLALLLGWLLYREQAKAKMTQELADLASRSLGDKSVQTKTAEVSMHTLATLLADERTRQRTLQWLQGVLEDPQTIGAVVHLVQQVLTNEQVVDKVSDLMQLVFSLPGVRAAVLAGLQDVICSDAFLQTAASFGMRLIGTEDVTDAATELLQAAATSLLEDALVREHAREFVLSLLDADSLQRKTGDHLRGAVVRLFNPVAWLRSEPTAASAGTLREADKSASALAASQQSQREARAKQQQQLQPPSAEEAAAAKSAAANGIGRGGEATRQLARTADAAPTDENAERPLPAHGDELPTIPIEAATRVSLPLPSTSPTGGALPSLGSAVDAGSSGLGDAMSAAAAAAEATSVLAQPPPASLDAQSASDSALLPSAASELRSAVQTVGATSAAASTEVEQLLVRRSGSVLAGQAVQPQPGVEPPAGAVGSGGGIVDPLVGLRSPLQRRSTAAPVAAYTLSAVSVDDFAAAAAVEQAAAAAALLPGPPAGPHGARARAPLSPPLADGRAAAAIDGAHAREAGSLRADETAAGTDAATARRTPPASERGVAETATAHAAPPADPQRRGWFSWLWGSSAATGASRAENASLSERQARAGGIVAQAAPVAATAAAAVGPPRAAGGAPPTPPPIGADRASAASTDEHSTVTAAGALSN</sequence>
<proteinExistence type="predicted"/>
<feature type="region of interest" description="Disordered" evidence="1">
    <location>
        <begin position="657"/>
        <end position="702"/>
    </location>
</feature>
<dbReference type="AlphaFoldDB" id="A0A8J5XCP9"/>
<feature type="region of interest" description="Disordered" evidence="1">
    <location>
        <begin position="64"/>
        <end position="86"/>
    </location>
</feature>
<feature type="region of interest" description="Disordered" evidence="1">
    <location>
        <begin position="748"/>
        <end position="792"/>
    </location>
</feature>
<name>A0A8J5XCP9_DIALT</name>
<keyword evidence="4" id="KW-1185">Reference proteome</keyword>
<organism evidence="3 4">
    <name type="scientific">Diacronema lutheri</name>
    <name type="common">Unicellular marine alga</name>
    <name type="synonym">Monochrysis lutheri</name>
    <dbReference type="NCBI Taxonomy" id="2081491"/>
    <lineage>
        <taxon>Eukaryota</taxon>
        <taxon>Haptista</taxon>
        <taxon>Haptophyta</taxon>
        <taxon>Pavlovophyceae</taxon>
        <taxon>Pavlovales</taxon>
        <taxon>Pavlovaceae</taxon>
        <taxon>Diacronema</taxon>
    </lineage>
</organism>
<feature type="region of interest" description="Disordered" evidence="1">
    <location>
        <begin position="354"/>
        <end position="438"/>
    </location>
</feature>
<protein>
    <submittedName>
        <fullName evidence="3">Uncharacterized protein</fullName>
    </submittedName>
</protein>
<dbReference type="Proteomes" id="UP000751190">
    <property type="component" value="Unassembled WGS sequence"/>
</dbReference>
<keyword evidence="2" id="KW-0472">Membrane</keyword>
<evidence type="ECO:0000313" key="3">
    <source>
        <dbReference type="EMBL" id="KAG8461894.1"/>
    </source>
</evidence>
<gene>
    <name evidence="3" type="ORF">KFE25_013913</name>
</gene>
<keyword evidence="2" id="KW-1133">Transmembrane helix</keyword>
<accession>A0A8J5XCP9</accession>
<feature type="compositionally biased region" description="Basic and acidic residues" evidence="1">
    <location>
        <begin position="657"/>
        <end position="666"/>
    </location>
</feature>
<dbReference type="PANTHER" id="PTHR37935">
    <property type="entry name" value="CHROMOSOME UNDETERMINED SCAFFOLD_14, WHOLE GENOME SHOTGUN SEQUENCE"/>
    <property type="match status" value="1"/>
</dbReference>
<comment type="caution">
    <text evidence="3">The sequence shown here is derived from an EMBL/GenBank/DDBJ whole genome shotgun (WGS) entry which is preliminary data.</text>
</comment>
<evidence type="ECO:0000256" key="1">
    <source>
        <dbReference type="SAM" id="MobiDB-lite"/>
    </source>
</evidence>
<feature type="compositionally biased region" description="Low complexity" evidence="1">
    <location>
        <begin position="362"/>
        <end position="400"/>
    </location>
</feature>
<reference evidence="3" key="1">
    <citation type="submission" date="2021-05" db="EMBL/GenBank/DDBJ databases">
        <title>The genome of the haptophyte Pavlova lutheri (Diacronema luteri, Pavlovales) - a model for lipid biosynthesis in eukaryotic algae.</title>
        <authorList>
            <person name="Hulatt C.J."/>
            <person name="Posewitz M.C."/>
        </authorList>
    </citation>
    <scope>NUCLEOTIDE SEQUENCE</scope>
    <source>
        <strain evidence="3">NIVA-4/92</strain>
    </source>
</reference>
<evidence type="ECO:0000256" key="2">
    <source>
        <dbReference type="SAM" id="Phobius"/>
    </source>
</evidence>
<keyword evidence="2" id="KW-0812">Transmembrane</keyword>
<feature type="compositionally biased region" description="Low complexity" evidence="1">
    <location>
        <begin position="667"/>
        <end position="697"/>
    </location>
</feature>
<feature type="compositionally biased region" description="Low complexity" evidence="1">
    <location>
        <begin position="64"/>
        <end position="73"/>
    </location>
</feature>